<name>A0A7Z0IJ46_9MICO</name>
<protein>
    <submittedName>
        <fullName evidence="1">Carbonic anhydrase/acetyltransferase-like protein (Isoleucine patch superfamily)</fullName>
    </submittedName>
</protein>
<gene>
    <name evidence="1" type="ORF">BJY26_003343</name>
</gene>
<dbReference type="PANTHER" id="PTHR13061">
    <property type="entry name" value="DYNACTIN SUBUNIT P25"/>
    <property type="match status" value="1"/>
</dbReference>
<sequence length="202" mass="21601">MPTYEHRGRRPVVHPTAYVAPTAVLCGDVQIGAESRILFGAVVSAEDGRVRIGSHCVVMENALVRGRSEHPVDIADNVLVGPHAHINGASVAEGCFLATGSSLFPGSVLAPNVEVRIHGVVHANTSVAEGSVVPIGWIAVGSPARILPPDRHDEIWSIQQGLDFPGTVYGVDRETTAADLMDQQSRWYGAHKNDQRIARHDA</sequence>
<dbReference type="RefSeq" id="WP_179429315.1">
    <property type="nucleotide sequence ID" value="NZ_JACBZP010000001.1"/>
</dbReference>
<keyword evidence="2" id="KW-1185">Reference proteome</keyword>
<comment type="caution">
    <text evidence="1">The sequence shown here is derived from an EMBL/GenBank/DDBJ whole genome shotgun (WGS) entry which is preliminary data.</text>
</comment>
<accession>A0A7Z0IJ46</accession>
<organism evidence="1 2">
    <name type="scientific">Spelaeicoccus albus</name>
    <dbReference type="NCBI Taxonomy" id="1280376"/>
    <lineage>
        <taxon>Bacteria</taxon>
        <taxon>Bacillati</taxon>
        <taxon>Actinomycetota</taxon>
        <taxon>Actinomycetes</taxon>
        <taxon>Micrococcales</taxon>
        <taxon>Brevibacteriaceae</taxon>
        <taxon>Spelaeicoccus</taxon>
    </lineage>
</organism>
<dbReference type="InterPro" id="IPR011004">
    <property type="entry name" value="Trimer_LpxA-like_sf"/>
</dbReference>
<dbReference type="InterPro" id="IPR050484">
    <property type="entry name" value="Transf_Hexapept/Carb_Anhydrase"/>
</dbReference>
<keyword evidence="1" id="KW-0808">Transferase</keyword>
<evidence type="ECO:0000313" key="2">
    <source>
        <dbReference type="Proteomes" id="UP000539111"/>
    </source>
</evidence>
<dbReference type="PANTHER" id="PTHR13061:SF29">
    <property type="entry name" value="GAMMA CARBONIC ANHYDRASE-LIKE 1, MITOCHONDRIAL-RELATED"/>
    <property type="match status" value="1"/>
</dbReference>
<evidence type="ECO:0000313" key="1">
    <source>
        <dbReference type="EMBL" id="NYI69037.1"/>
    </source>
</evidence>
<dbReference type="EMBL" id="JACBZP010000001">
    <property type="protein sequence ID" value="NYI69037.1"/>
    <property type="molecule type" value="Genomic_DNA"/>
</dbReference>
<reference evidence="1 2" key="1">
    <citation type="submission" date="2020-07" db="EMBL/GenBank/DDBJ databases">
        <title>Sequencing the genomes of 1000 actinobacteria strains.</title>
        <authorList>
            <person name="Klenk H.-P."/>
        </authorList>
    </citation>
    <scope>NUCLEOTIDE SEQUENCE [LARGE SCALE GENOMIC DNA]</scope>
    <source>
        <strain evidence="1 2">DSM 26341</strain>
    </source>
</reference>
<dbReference type="Proteomes" id="UP000539111">
    <property type="component" value="Unassembled WGS sequence"/>
</dbReference>
<dbReference type="SUPFAM" id="SSF51161">
    <property type="entry name" value="Trimeric LpxA-like enzymes"/>
    <property type="match status" value="1"/>
</dbReference>
<dbReference type="GO" id="GO:0016740">
    <property type="term" value="F:transferase activity"/>
    <property type="evidence" value="ECO:0007669"/>
    <property type="project" value="UniProtKB-KW"/>
</dbReference>
<dbReference type="AlphaFoldDB" id="A0A7Z0IJ46"/>
<dbReference type="Gene3D" id="2.160.10.10">
    <property type="entry name" value="Hexapeptide repeat proteins"/>
    <property type="match status" value="1"/>
</dbReference>
<proteinExistence type="predicted"/>